<protein>
    <submittedName>
        <fullName evidence="1">Uncharacterized protein</fullName>
    </submittedName>
</protein>
<evidence type="ECO:0000313" key="2">
    <source>
        <dbReference type="Proteomes" id="UP001623591"/>
    </source>
</evidence>
<proteinExistence type="predicted"/>
<dbReference type="RefSeq" id="WP_406770458.1">
    <property type="nucleotide sequence ID" value="NZ_JBJHZZ010000011.1"/>
</dbReference>
<accession>A0ABW8T8Q5</accession>
<dbReference type="EMBL" id="JBJHZZ010000011">
    <property type="protein sequence ID" value="MFL0248030.1"/>
    <property type="molecule type" value="Genomic_DNA"/>
</dbReference>
<comment type="caution">
    <text evidence="1">The sequence shown here is derived from an EMBL/GenBank/DDBJ whole genome shotgun (WGS) entry which is preliminary data.</text>
</comment>
<evidence type="ECO:0000313" key="1">
    <source>
        <dbReference type="EMBL" id="MFL0248030.1"/>
    </source>
</evidence>
<dbReference type="Proteomes" id="UP001623591">
    <property type="component" value="Unassembled WGS sequence"/>
</dbReference>
<organism evidence="1 2">
    <name type="scientific">Candidatus Clostridium stratigraminis</name>
    <dbReference type="NCBI Taxonomy" id="3381661"/>
    <lineage>
        <taxon>Bacteria</taxon>
        <taxon>Bacillati</taxon>
        <taxon>Bacillota</taxon>
        <taxon>Clostridia</taxon>
        <taxon>Eubacteriales</taxon>
        <taxon>Clostridiaceae</taxon>
        <taxon>Clostridium</taxon>
    </lineage>
</organism>
<keyword evidence="2" id="KW-1185">Reference proteome</keyword>
<gene>
    <name evidence="1" type="ORF">ACJDUG_13760</name>
</gene>
<reference evidence="1 2" key="1">
    <citation type="submission" date="2024-11" db="EMBL/GenBank/DDBJ databases">
        <authorList>
            <person name="Heng Y.C."/>
            <person name="Lim A.C.H."/>
            <person name="Lee J.K.Y."/>
            <person name="Kittelmann S."/>
        </authorList>
    </citation>
    <scope>NUCLEOTIDE SEQUENCE [LARGE SCALE GENOMIC DNA]</scope>
    <source>
        <strain evidence="1 2">WILCCON 0185</strain>
    </source>
</reference>
<name>A0ABW8T8Q5_9CLOT</name>
<sequence>MSIGQKEWKDFKTGDVLGTKVEVVIVQDKTDYGTTEGEVVNNLYEKLIIKIPKQITVPMNAEVRLKNAEATIYGEYRNQLSVVAEDIEINSK</sequence>